<dbReference type="PANTHER" id="PTHR11803:SF39">
    <property type="entry name" value="2-IMINOBUTANOATE_2-IMINOPROPANOATE DEAMINASE"/>
    <property type="match status" value="1"/>
</dbReference>
<dbReference type="Proteomes" id="UP000037822">
    <property type="component" value="Unassembled WGS sequence"/>
</dbReference>
<dbReference type="PANTHER" id="PTHR11803">
    <property type="entry name" value="2-IMINOBUTANOATE/2-IMINOPROPANOATE DEAMINASE RIDA"/>
    <property type="match status" value="1"/>
</dbReference>
<protein>
    <submittedName>
        <fullName evidence="2">Uncharacterized protein</fullName>
    </submittedName>
</protein>
<feature type="region of interest" description="Disordered" evidence="1">
    <location>
        <begin position="1"/>
        <end position="21"/>
    </location>
</feature>
<dbReference type="GO" id="GO:0019239">
    <property type="term" value="F:deaminase activity"/>
    <property type="evidence" value="ECO:0007669"/>
    <property type="project" value="TreeGrafter"/>
</dbReference>
<dbReference type="PATRIC" id="fig|1526658.3.peg.3317"/>
<dbReference type="RefSeq" id="WP_054207903.1">
    <property type="nucleotide sequence ID" value="NZ_LGSZ01000022.1"/>
</dbReference>
<dbReference type="Gene3D" id="3.30.1330.40">
    <property type="entry name" value="RutC-like"/>
    <property type="match status" value="1"/>
</dbReference>
<evidence type="ECO:0000313" key="3">
    <source>
        <dbReference type="Proteomes" id="UP000037822"/>
    </source>
</evidence>
<dbReference type="AlphaFoldDB" id="A0A0N1F6F4"/>
<dbReference type="CDD" id="cd00448">
    <property type="entry name" value="YjgF_YER057c_UK114_family"/>
    <property type="match status" value="1"/>
</dbReference>
<dbReference type="SUPFAM" id="SSF55298">
    <property type="entry name" value="YjgF-like"/>
    <property type="match status" value="1"/>
</dbReference>
<accession>A0A0N1F6F4</accession>
<organism evidence="2 3">
    <name type="scientific">Bosea vaviloviae</name>
    <dbReference type="NCBI Taxonomy" id="1526658"/>
    <lineage>
        <taxon>Bacteria</taxon>
        <taxon>Pseudomonadati</taxon>
        <taxon>Pseudomonadota</taxon>
        <taxon>Alphaproteobacteria</taxon>
        <taxon>Hyphomicrobiales</taxon>
        <taxon>Boseaceae</taxon>
        <taxon>Bosea</taxon>
    </lineage>
</organism>
<dbReference type="GO" id="GO:0005829">
    <property type="term" value="C:cytosol"/>
    <property type="evidence" value="ECO:0007669"/>
    <property type="project" value="TreeGrafter"/>
</dbReference>
<reference evidence="2 3" key="1">
    <citation type="submission" date="2015-07" db="EMBL/GenBank/DDBJ databases">
        <title>Whole genome sequencing of Bosea vaviloviae isolated from cave pool.</title>
        <authorList>
            <person name="Tan N.E.H."/>
            <person name="Lee Y.P."/>
            <person name="Gan H.M."/>
            <person name="Barton H."/>
            <person name="Savka M.A."/>
        </authorList>
    </citation>
    <scope>NUCLEOTIDE SEQUENCE [LARGE SCALE GENOMIC DNA]</scope>
    <source>
        <strain evidence="2 3">SD260</strain>
    </source>
</reference>
<evidence type="ECO:0000256" key="1">
    <source>
        <dbReference type="SAM" id="MobiDB-lite"/>
    </source>
</evidence>
<proteinExistence type="predicted"/>
<dbReference type="InterPro" id="IPR035959">
    <property type="entry name" value="RutC-like_sf"/>
</dbReference>
<dbReference type="InterPro" id="IPR006175">
    <property type="entry name" value="YjgF/YER057c/UK114"/>
</dbReference>
<comment type="caution">
    <text evidence="2">The sequence shown here is derived from an EMBL/GenBank/DDBJ whole genome shotgun (WGS) entry which is preliminary data.</text>
</comment>
<name>A0A0N1F6F4_9HYPH</name>
<dbReference type="Pfam" id="PF01042">
    <property type="entry name" value="Ribonuc_L-PSP"/>
    <property type="match status" value="1"/>
</dbReference>
<gene>
    <name evidence="2" type="ORF">AE618_04900</name>
</gene>
<sequence>MTDVSPISFFGEPEPGSPRPFSAATRAAGLVFVSGHSAPHDPARGIHRGETPADEVRNALAHISGILAGAGSSLDRVVQMTMLITDPADYAACNAEYVRHFPGGLPARHTARFGVPTQARVAFSCIALAGDAGQDRQR</sequence>
<keyword evidence="3" id="KW-1185">Reference proteome</keyword>
<evidence type="ECO:0000313" key="2">
    <source>
        <dbReference type="EMBL" id="KPH82239.1"/>
    </source>
</evidence>
<dbReference type="EMBL" id="LGSZ01000022">
    <property type="protein sequence ID" value="KPH82239.1"/>
    <property type="molecule type" value="Genomic_DNA"/>
</dbReference>